<accession>A0ABU9JYS3</accession>
<dbReference type="EMBL" id="JBBYAK010000001">
    <property type="protein sequence ID" value="MEL3958042.1"/>
    <property type="molecule type" value="Genomic_DNA"/>
</dbReference>
<reference evidence="1 2" key="1">
    <citation type="submission" date="2024-03" db="EMBL/GenBank/DDBJ databases">
        <title>Bacilli Hybrid Assemblies.</title>
        <authorList>
            <person name="Kovac J."/>
        </authorList>
    </citation>
    <scope>NUCLEOTIDE SEQUENCE [LARGE SCALE GENOMIC DNA]</scope>
    <source>
        <strain evidence="1 2">FSL M8-0022</strain>
    </source>
</reference>
<evidence type="ECO:0000313" key="1">
    <source>
        <dbReference type="EMBL" id="MEL3958042.1"/>
    </source>
</evidence>
<keyword evidence="2" id="KW-1185">Reference proteome</keyword>
<dbReference type="Proteomes" id="UP001459714">
    <property type="component" value="Unassembled WGS sequence"/>
</dbReference>
<sequence>MLVMVAVFFMIAPAMSEEEFREAIIEQAKKDAAKGICGGESAGYRNL</sequence>
<protein>
    <submittedName>
        <fullName evidence="1">Uncharacterized protein</fullName>
    </submittedName>
</protein>
<comment type="caution">
    <text evidence="1">The sequence shown here is derived from an EMBL/GenBank/DDBJ whole genome shotgun (WGS) entry which is preliminary data.</text>
</comment>
<gene>
    <name evidence="1" type="ORF">NST17_12670</name>
</gene>
<dbReference type="RefSeq" id="WP_342020367.1">
    <property type="nucleotide sequence ID" value="NZ_CP155465.1"/>
</dbReference>
<proteinExistence type="predicted"/>
<organism evidence="1 2">
    <name type="scientific">Caldifermentibacillus hisashii</name>
    <dbReference type="NCBI Taxonomy" id="996558"/>
    <lineage>
        <taxon>Bacteria</taxon>
        <taxon>Bacillati</taxon>
        <taxon>Bacillota</taxon>
        <taxon>Bacilli</taxon>
        <taxon>Bacillales</taxon>
        <taxon>Bacillaceae</taxon>
        <taxon>Caldifermentibacillus</taxon>
    </lineage>
</organism>
<name>A0ABU9JYS3_9BACI</name>
<evidence type="ECO:0000313" key="2">
    <source>
        <dbReference type="Proteomes" id="UP001459714"/>
    </source>
</evidence>